<dbReference type="EMBL" id="MU865301">
    <property type="protein sequence ID" value="KAK4230176.1"/>
    <property type="molecule type" value="Genomic_DNA"/>
</dbReference>
<evidence type="ECO:0000313" key="2">
    <source>
        <dbReference type="EMBL" id="KAK4230176.1"/>
    </source>
</evidence>
<keyword evidence="3" id="KW-1185">Reference proteome</keyword>
<keyword evidence="1" id="KW-0472">Membrane</keyword>
<reference evidence="2" key="1">
    <citation type="journal article" date="2023" name="Mol. Phylogenet. Evol.">
        <title>Genome-scale phylogeny and comparative genomics of the fungal order Sordariales.</title>
        <authorList>
            <person name="Hensen N."/>
            <person name="Bonometti L."/>
            <person name="Westerberg I."/>
            <person name="Brannstrom I.O."/>
            <person name="Guillou S."/>
            <person name="Cros-Aarteil S."/>
            <person name="Calhoun S."/>
            <person name="Haridas S."/>
            <person name="Kuo A."/>
            <person name="Mondo S."/>
            <person name="Pangilinan J."/>
            <person name="Riley R."/>
            <person name="LaButti K."/>
            <person name="Andreopoulos B."/>
            <person name="Lipzen A."/>
            <person name="Chen C."/>
            <person name="Yan M."/>
            <person name="Daum C."/>
            <person name="Ng V."/>
            <person name="Clum A."/>
            <person name="Steindorff A."/>
            <person name="Ohm R.A."/>
            <person name="Martin F."/>
            <person name="Silar P."/>
            <person name="Natvig D.O."/>
            <person name="Lalanne C."/>
            <person name="Gautier V."/>
            <person name="Ament-Velasquez S.L."/>
            <person name="Kruys A."/>
            <person name="Hutchinson M.I."/>
            <person name="Powell A.J."/>
            <person name="Barry K."/>
            <person name="Miller A.N."/>
            <person name="Grigoriev I.V."/>
            <person name="Debuchy R."/>
            <person name="Gladieux P."/>
            <person name="Hiltunen Thoren M."/>
            <person name="Johannesson H."/>
        </authorList>
    </citation>
    <scope>NUCLEOTIDE SEQUENCE</scope>
    <source>
        <strain evidence="2">CBS 990.96</strain>
    </source>
</reference>
<keyword evidence="1" id="KW-0812">Transmembrane</keyword>
<evidence type="ECO:0000256" key="1">
    <source>
        <dbReference type="SAM" id="Phobius"/>
    </source>
</evidence>
<name>A0AAN7GZN6_9PEZI</name>
<gene>
    <name evidence="2" type="ORF">QBC38DRAFT_56882</name>
</gene>
<dbReference type="Gene3D" id="1.20.58.340">
    <property type="entry name" value="Magnesium transport protein CorA, transmembrane region"/>
    <property type="match status" value="1"/>
</dbReference>
<reference evidence="2" key="2">
    <citation type="submission" date="2023-05" db="EMBL/GenBank/DDBJ databases">
        <authorList>
            <consortium name="Lawrence Berkeley National Laboratory"/>
            <person name="Steindorff A."/>
            <person name="Hensen N."/>
            <person name="Bonometti L."/>
            <person name="Westerberg I."/>
            <person name="Brannstrom I.O."/>
            <person name="Guillou S."/>
            <person name="Cros-Aarteil S."/>
            <person name="Calhoun S."/>
            <person name="Haridas S."/>
            <person name="Kuo A."/>
            <person name="Mondo S."/>
            <person name="Pangilinan J."/>
            <person name="Riley R."/>
            <person name="Labutti K."/>
            <person name="Andreopoulos B."/>
            <person name="Lipzen A."/>
            <person name="Chen C."/>
            <person name="Yanf M."/>
            <person name="Daum C."/>
            <person name="Ng V."/>
            <person name="Clum A."/>
            <person name="Ohm R."/>
            <person name="Martin F."/>
            <person name="Silar P."/>
            <person name="Natvig D."/>
            <person name="Lalanne C."/>
            <person name="Gautier V."/>
            <person name="Ament-Velasquez S.L."/>
            <person name="Kruys A."/>
            <person name="Hutchinson M.I."/>
            <person name="Powell A.J."/>
            <person name="Barry K."/>
            <person name="Miller A.N."/>
            <person name="Grigoriev I.V."/>
            <person name="Debuchy R."/>
            <person name="Gladieux P."/>
            <person name="Thoren M.H."/>
            <person name="Johannesson H."/>
        </authorList>
    </citation>
    <scope>NUCLEOTIDE SEQUENCE</scope>
    <source>
        <strain evidence="2">CBS 990.96</strain>
    </source>
</reference>
<comment type="caution">
    <text evidence="2">The sequence shown here is derived from an EMBL/GenBank/DDBJ whole genome shotgun (WGS) entry which is preliminary data.</text>
</comment>
<protein>
    <submittedName>
        <fullName evidence="2">Uncharacterized protein</fullName>
    </submittedName>
</protein>
<sequence>MHKRITRTPRTPVPPWEGQRFGRDWIFLILHDSALWLLSTAVLQLCHPGEFYPAPTNPGFESINLSSEIPAAEVFIGIFRSAWDRLPRSLINQVTAYKSFDSKRRDFICQFHTRFLVIMPKEPEKKSRPISCLARHSGEIISPSTKQVLSFFEKRISTAIRTTWHLEFPVFTLVTISDFSYPSIGTIFHNLDLQPSTNLVGKPSAAVNCFVLRVEAVFDEALLHWNSLLDVVDSSLDVGLASILSHEKRLSIMYDDTELSLSEFYFVVTEVLRFASDWVKESLKDLGALLWEIELEEQFIMISRSSRSESEESCYADDPSADPPCSNAHFEIVELTVTEKCNTLFARIDEKQKKIERLRNTLFTSTAVKEASKSKQINHCILVFKVITIIYLPLSFVCTLFALDAFDWNNPGQKAFFTITAVTVEIATNAFSGYLIWAVRRPLHLAWWRELLSVNTLRRIFQRQLQEEEEVEMEELSHIT</sequence>
<evidence type="ECO:0000313" key="3">
    <source>
        <dbReference type="Proteomes" id="UP001301958"/>
    </source>
</evidence>
<dbReference type="AlphaFoldDB" id="A0AAN7GZN6"/>
<accession>A0AAN7GZN6</accession>
<feature type="transmembrane region" description="Helical" evidence="1">
    <location>
        <begin position="382"/>
        <end position="403"/>
    </location>
</feature>
<proteinExistence type="predicted"/>
<keyword evidence="1" id="KW-1133">Transmembrane helix</keyword>
<organism evidence="2 3">
    <name type="scientific">Podospora fimiseda</name>
    <dbReference type="NCBI Taxonomy" id="252190"/>
    <lineage>
        <taxon>Eukaryota</taxon>
        <taxon>Fungi</taxon>
        <taxon>Dikarya</taxon>
        <taxon>Ascomycota</taxon>
        <taxon>Pezizomycotina</taxon>
        <taxon>Sordariomycetes</taxon>
        <taxon>Sordariomycetidae</taxon>
        <taxon>Sordariales</taxon>
        <taxon>Podosporaceae</taxon>
        <taxon>Podospora</taxon>
    </lineage>
</organism>
<feature type="transmembrane region" description="Helical" evidence="1">
    <location>
        <begin position="415"/>
        <end position="439"/>
    </location>
</feature>
<dbReference type="Proteomes" id="UP001301958">
    <property type="component" value="Unassembled WGS sequence"/>
</dbReference>